<comment type="caution">
    <text evidence="3">The sequence shown here is derived from an EMBL/GenBank/DDBJ whole genome shotgun (WGS) entry which is preliminary data.</text>
</comment>
<organism evidence="3 4">
    <name type="scientific">Cotesia congregata</name>
    <name type="common">Parasitoid wasp</name>
    <name type="synonym">Apanteles congregatus</name>
    <dbReference type="NCBI Taxonomy" id="51543"/>
    <lineage>
        <taxon>Eukaryota</taxon>
        <taxon>Metazoa</taxon>
        <taxon>Ecdysozoa</taxon>
        <taxon>Arthropoda</taxon>
        <taxon>Hexapoda</taxon>
        <taxon>Insecta</taxon>
        <taxon>Pterygota</taxon>
        <taxon>Neoptera</taxon>
        <taxon>Endopterygota</taxon>
        <taxon>Hymenoptera</taxon>
        <taxon>Apocrita</taxon>
        <taxon>Ichneumonoidea</taxon>
        <taxon>Braconidae</taxon>
        <taxon>Microgastrinae</taxon>
        <taxon>Cotesia</taxon>
    </lineage>
</organism>
<evidence type="ECO:0000256" key="2">
    <source>
        <dbReference type="SAM" id="MobiDB-lite"/>
    </source>
</evidence>
<dbReference type="OrthoDB" id="365640at2759"/>
<keyword evidence="4" id="KW-1185">Reference proteome</keyword>
<evidence type="ECO:0000256" key="1">
    <source>
        <dbReference type="ARBA" id="ARBA00008738"/>
    </source>
</evidence>
<reference evidence="3" key="1">
    <citation type="submission" date="2021-04" db="EMBL/GenBank/DDBJ databases">
        <authorList>
            <person name="Chebbi M.A.C M."/>
        </authorList>
    </citation>
    <scope>NUCLEOTIDE SEQUENCE</scope>
</reference>
<protein>
    <submittedName>
        <fullName evidence="3">Uncharacterized protein</fullName>
    </submittedName>
</protein>
<dbReference type="PANTHER" id="PTHR31516:SF17">
    <property type="entry name" value="STABILIZER OF AXONEMAL MICROTUBULES 2"/>
    <property type="match status" value="1"/>
</dbReference>
<proteinExistence type="inferred from homology"/>
<evidence type="ECO:0000313" key="4">
    <source>
        <dbReference type="Proteomes" id="UP000786811"/>
    </source>
</evidence>
<dbReference type="PANTHER" id="PTHR31516">
    <property type="entry name" value="STABILIZER OF AXONEMAL MICROTUBULES 2"/>
    <property type="match status" value="1"/>
</dbReference>
<dbReference type="AlphaFoldDB" id="A0A8J2EEH2"/>
<comment type="similarity">
    <text evidence="1">Belongs to the FAM154 family.</text>
</comment>
<dbReference type="Proteomes" id="UP000786811">
    <property type="component" value="Unassembled WGS sequence"/>
</dbReference>
<sequence length="235" mass="26545">MQVEIKTCSRYFKRPAIVIPSDNIRLCKKPLDGTTTTSSAYVYHAGYEPVSSFKPKRKYVPSGTKSASETTHKLSYQPLPIEQREPPPKAALDSNTTYSESFLPVGNASRSRPIKPRQNSEWVRKCQFAGTSSYSEAFVPLQMEPVVPKIPRGNIGFSKDKMESETTNKLSYRHWGPLARESLPWKKKQPYRRPTQPLDDNSIYRSSYVAPEAYCYEECDGPSCPLAGNFGMCLN</sequence>
<accession>A0A8J2EEH2</accession>
<name>A0A8J2EEH2_COTCN</name>
<dbReference type="GO" id="GO:0008017">
    <property type="term" value="F:microtubule binding"/>
    <property type="evidence" value="ECO:0007669"/>
    <property type="project" value="InterPro"/>
</dbReference>
<dbReference type="GO" id="GO:0005856">
    <property type="term" value="C:cytoskeleton"/>
    <property type="evidence" value="ECO:0007669"/>
    <property type="project" value="TreeGrafter"/>
</dbReference>
<gene>
    <name evidence="3" type="ORF">HICCMSTLAB_LOCUS2063</name>
</gene>
<dbReference type="EMBL" id="CAJNRD030001116">
    <property type="protein sequence ID" value="CAG5076082.1"/>
    <property type="molecule type" value="Genomic_DNA"/>
</dbReference>
<dbReference type="InterPro" id="IPR033336">
    <property type="entry name" value="SAXO1/2"/>
</dbReference>
<feature type="region of interest" description="Disordered" evidence="2">
    <location>
        <begin position="58"/>
        <end position="95"/>
    </location>
</feature>
<evidence type="ECO:0000313" key="3">
    <source>
        <dbReference type="EMBL" id="CAG5076082.1"/>
    </source>
</evidence>